<dbReference type="GO" id="GO:0009100">
    <property type="term" value="P:glycoprotein metabolic process"/>
    <property type="evidence" value="ECO:0007669"/>
    <property type="project" value="UniProtKB-ARBA"/>
</dbReference>
<sequence>MRRTLLFGAGPGAVIYMNNLREQCQFVGFIDNDASKHGSDYAGVPVYGVEALSRLVYDEIVITTQWVADVKKQLIDDLHINEGLVVVPAKEQLKAIRPFEHAPTMVLARQLIAAITLQARQDNLMLWVDFGTLLGLVRDGDVIPWDDDVDFAITAETASMFSGWLEAQLTKLDLPVGWSIDVLCDVTEQIQSVLLRWRDSEQVRPFVVSFSVRKESDGMSRHMPSLGMWYAPAVHFNAQDWLDWNGIKVPVPQDREAYLTFVYGDWRVPKQQMQITDYAHLQESSFESFKEAGLHTKKVC</sequence>
<dbReference type="EMBL" id="SACS01000002">
    <property type="protein sequence ID" value="RVU41348.1"/>
    <property type="molecule type" value="Genomic_DNA"/>
</dbReference>
<evidence type="ECO:0000313" key="2">
    <source>
        <dbReference type="EMBL" id="RVU41348.1"/>
    </source>
</evidence>
<dbReference type="AlphaFoldDB" id="A0A437R3J5"/>
<dbReference type="OrthoDB" id="9786100at2"/>
<dbReference type="Pfam" id="PF04991">
    <property type="entry name" value="LicD"/>
    <property type="match status" value="1"/>
</dbReference>
<protein>
    <recommendedName>
        <fullName evidence="1">LicD/FKTN/FKRP nucleotidyltransferase domain-containing protein</fullName>
    </recommendedName>
</protein>
<feature type="domain" description="LicD/FKTN/FKRP nucleotidyltransferase" evidence="1">
    <location>
        <begin position="120"/>
        <end position="172"/>
    </location>
</feature>
<evidence type="ECO:0000259" key="1">
    <source>
        <dbReference type="Pfam" id="PF04991"/>
    </source>
</evidence>
<name>A0A437R3J5_9GAMM</name>
<dbReference type="SUPFAM" id="SSF53335">
    <property type="entry name" value="S-adenosyl-L-methionine-dependent methyltransferases"/>
    <property type="match status" value="1"/>
</dbReference>
<proteinExistence type="predicted"/>
<dbReference type="PANTHER" id="PTHR43404">
    <property type="entry name" value="LIPOPOLYSACCHARIDE CHOLINEPHOSPHOTRANSFERASE LICD"/>
    <property type="match status" value="1"/>
</dbReference>
<dbReference type="InterPro" id="IPR052942">
    <property type="entry name" value="LPS_cholinephosphotransferase"/>
</dbReference>
<dbReference type="Gene3D" id="3.40.50.720">
    <property type="entry name" value="NAD(P)-binding Rossmann-like Domain"/>
    <property type="match status" value="1"/>
</dbReference>
<accession>A0A437R3J5</accession>
<organism evidence="2 3">
    <name type="scientific">Rheinheimera riviphila</name>
    <dbReference type="NCBI Taxonomy" id="1834037"/>
    <lineage>
        <taxon>Bacteria</taxon>
        <taxon>Pseudomonadati</taxon>
        <taxon>Pseudomonadota</taxon>
        <taxon>Gammaproteobacteria</taxon>
        <taxon>Chromatiales</taxon>
        <taxon>Chromatiaceae</taxon>
        <taxon>Rheinheimera</taxon>
    </lineage>
</organism>
<dbReference type="RefSeq" id="WP_127697725.1">
    <property type="nucleotide sequence ID" value="NZ_SACS01000002.1"/>
</dbReference>
<dbReference type="PANTHER" id="PTHR43404:SF1">
    <property type="entry name" value="MNN4P"/>
    <property type="match status" value="1"/>
</dbReference>
<gene>
    <name evidence="2" type="ORF">EOE67_03885</name>
</gene>
<comment type="caution">
    <text evidence="2">The sequence shown here is derived from an EMBL/GenBank/DDBJ whole genome shotgun (WGS) entry which is preliminary data.</text>
</comment>
<evidence type="ECO:0000313" key="3">
    <source>
        <dbReference type="Proteomes" id="UP000283077"/>
    </source>
</evidence>
<dbReference type="InterPro" id="IPR029063">
    <property type="entry name" value="SAM-dependent_MTases_sf"/>
</dbReference>
<dbReference type="Proteomes" id="UP000283077">
    <property type="component" value="Unassembled WGS sequence"/>
</dbReference>
<keyword evidence="3" id="KW-1185">Reference proteome</keyword>
<dbReference type="InterPro" id="IPR007074">
    <property type="entry name" value="LicD/FKTN/FKRP_NTP_transf"/>
</dbReference>
<reference evidence="2 3" key="1">
    <citation type="submission" date="2019-01" db="EMBL/GenBank/DDBJ databases">
        <authorList>
            <person name="Chen W.-M."/>
        </authorList>
    </citation>
    <scope>NUCLEOTIDE SEQUENCE [LARGE SCALE GENOMIC DNA]</scope>
    <source>
        <strain evidence="2 3">KYPC3</strain>
    </source>
</reference>